<proteinExistence type="predicted"/>
<evidence type="ECO:0000259" key="3">
    <source>
        <dbReference type="Pfam" id="PF20013"/>
    </source>
</evidence>
<evidence type="ECO:0000313" key="5">
    <source>
        <dbReference type="EMBL" id="QDT28776.1"/>
    </source>
</evidence>
<dbReference type="AlphaFoldDB" id="A0A517QAX4"/>
<feature type="domain" description="GTPase-associated protein 1 N-terminal" evidence="3">
    <location>
        <begin position="1"/>
        <end position="127"/>
    </location>
</feature>
<dbReference type="Proteomes" id="UP000315647">
    <property type="component" value="Chromosome"/>
</dbReference>
<accession>A0A517QAX4</accession>
<keyword evidence="6" id="KW-1185">Reference proteome</keyword>
<feature type="domain" description="GTPase-associated protein 1 middle" evidence="4">
    <location>
        <begin position="151"/>
        <end position="248"/>
    </location>
</feature>
<sequence length="854" mass="96396">MSQEIVYTSAPQGLKPGSRGFCTVIATQGMARNLAERLESLSGYRHAFAVHDENSHLNPVNYSHLKVTVGGQEYSVLSRICDAGQDYTGRTNKLAHHVALTRSERPPVGPAYQLQQPGFCVEEWDSQTRYTEFNCHYLSSDRPPLTQCTNWSRWCDAGWAGVLAQSALEGKNQTQTIIFPVEAGSSTLALVAEALQLLPEKKRWEVTFSTYFTKLPAGVDCQWRFVLDGTPEADAARRNPRMPLIDLCADPGTAPEGTLVEAARTGQFPQQQETEAAVDVREVPPIPPQATVQQDSTEEFPDLPESTPPVPPPLAKTRRAPGPPPLEKHFRKPKKNSRKLLMGAGVVLLLLLSAGAGYLFMPGQSQDSETVAQTPKTAPRLKNKEVLEVMEQARKKQAPKLILPEKEVKTTEVVIFDHSPLEAEKPEVSTSPIMVKQPLEDVRKIHHCVLPLPPNDHSLNSSSDPFELTKIFATKKQHCYLEILGSDVVFDDGSEFVLKLSPEKKQQWSVIKKTGNGIGQKVVGFFQLNNNSLMFDWDKKPPEKWQYLNYCLLKITVQGDSVLCRLSNPVVEKKSIALDFKSKLLRKKIPILISSLPSAKHLRLIINVNGIPNNGLEGFSKFENVNDSVLELEPINQSTKTLFFNPMTESREPFLDLKSSVTRLHDFYEIELQVEAHEIFLKSDGTNKFESKFVSRDNIMDRTKECKNHIKIQKNIIQKHDIILSQLHPQLDEICKNSKPINKDPKFPMQPDANAKMQDKYVFLQNVIQYCQMKNIKLNSAVLDLFQKIKTSYDTIDKSNKKIEFAINNETRCNKMLELFDHLEREVTIDYELFIKIKDEKVVIVTTSPEIQGH</sequence>
<evidence type="ECO:0000313" key="6">
    <source>
        <dbReference type="Proteomes" id="UP000315647"/>
    </source>
</evidence>
<evidence type="ECO:0000259" key="4">
    <source>
        <dbReference type="Pfam" id="PF20014"/>
    </source>
</evidence>
<reference evidence="5 6" key="1">
    <citation type="submission" date="2019-03" db="EMBL/GenBank/DDBJ databases">
        <title>Deep-cultivation of Planctomycetes and their phenomic and genomic characterization uncovers novel biology.</title>
        <authorList>
            <person name="Wiegand S."/>
            <person name="Jogler M."/>
            <person name="Boedeker C."/>
            <person name="Pinto D."/>
            <person name="Vollmers J."/>
            <person name="Rivas-Marin E."/>
            <person name="Kohn T."/>
            <person name="Peeters S.H."/>
            <person name="Heuer A."/>
            <person name="Rast P."/>
            <person name="Oberbeckmann S."/>
            <person name="Bunk B."/>
            <person name="Jeske O."/>
            <person name="Meyerdierks A."/>
            <person name="Storesund J.E."/>
            <person name="Kallscheuer N."/>
            <person name="Luecker S."/>
            <person name="Lage O.M."/>
            <person name="Pohl T."/>
            <person name="Merkel B.J."/>
            <person name="Hornburger P."/>
            <person name="Mueller R.-W."/>
            <person name="Bruemmer F."/>
            <person name="Labrenz M."/>
            <person name="Spormann A.M."/>
            <person name="Op den Camp H."/>
            <person name="Overmann J."/>
            <person name="Amann R."/>
            <person name="Jetten M.S.M."/>
            <person name="Mascher T."/>
            <person name="Medema M.H."/>
            <person name="Devos D.P."/>
            <person name="Kaster A.-K."/>
            <person name="Ovreas L."/>
            <person name="Rohde M."/>
            <person name="Galperin M.Y."/>
            <person name="Jogler C."/>
        </authorList>
    </citation>
    <scope>NUCLEOTIDE SEQUENCE [LARGE SCALE GENOMIC DNA]</scope>
    <source>
        <strain evidence="5 6">Enr10</strain>
    </source>
</reference>
<keyword evidence="2" id="KW-1133">Transmembrane helix</keyword>
<protein>
    <submittedName>
        <fullName evidence="5">Uncharacterized protein</fullName>
    </submittedName>
</protein>
<feature type="region of interest" description="Disordered" evidence="1">
    <location>
        <begin position="270"/>
        <end position="332"/>
    </location>
</feature>
<keyword evidence="2" id="KW-0812">Transmembrane</keyword>
<dbReference type="InterPro" id="IPR045401">
    <property type="entry name" value="GAP1-M"/>
</dbReference>
<dbReference type="RefSeq" id="WP_145451132.1">
    <property type="nucleotide sequence ID" value="NZ_CP037421.1"/>
</dbReference>
<keyword evidence="2" id="KW-0472">Membrane</keyword>
<evidence type="ECO:0000256" key="2">
    <source>
        <dbReference type="SAM" id="Phobius"/>
    </source>
</evidence>
<feature type="transmembrane region" description="Helical" evidence="2">
    <location>
        <begin position="340"/>
        <end position="361"/>
    </location>
</feature>
<dbReference type="Pfam" id="PF20014">
    <property type="entry name" value="GAP1-M"/>
    <property type="match status" value="1"/>
</dbReference>
<dbReference type="EMBL" id="CP037421">
    <property type="protein sequence ID" value="QDT28776.1"/>
    <property type="molecule type" value="Genomic_DNA"/>
</dbReference>
<organism evidence="5 6">
    <name type="scientific">Gimesia panareensis</name>
    <dbReference type="NCBI Taxonomy" id="2527978"/>
    <lineage>
        <taxon>Bacteria</taxon>
        <taxon>Pseudomonadati</taxon>
        <taxon>Planctomycetota</taxon>
        <taxon>Planctomycetia</taxon>
        <taxon>Planctomycetales</taxon>
        <taxon>Planctomycetaceae</taxon>
        <taxon>Gimesia</taxon>
    </lineage>
</organism>
<gene>
    <name evidence="5" type="ORF">Enr10x_41220</name>
</gene>
<name>A0A517QAX4_9PLAN</name>
<dbReference type="Pfam" id="PF20013">
    <property type="entry name" value="GAP1-N2"/>
    <property type="match status" value="1"/>
</dbReference>
<dbReference type="InterPro" id="IPR045402">
    <property type="entry name" value="GAP1-N2"/>
</dbReference>
<evidence type="ECO:0000256" key="1">
    <source>
        <dbReference type="SAM" id="MobiDB-lite"/>
    </source>
</evidence>